<protein>
    <submittedName>
        <fullName evidence="1">Uncharacterized protein</fullName>
    </submittedName>
</protein>
<dbReference type="RefSeq" id="WP_212609441.1">
    <property type="nucleotide sequence ID" value="NZ_CP073910.1"/>
</dbReference>
<keyword evidence="2" id="KW-1185">Reference proteome</keyword>
<sequence>MTKDANGNEISLASDYAGNPVIRALIQLIPNGLGSAFDVIIMDRADRIKKQRVRTFFDELETGAVVLTKDLINDNEFLHSLNATMIAAFRSRREQKIRMFARLLQNGAVEGKAKSPDDYEELLNLLDDLSYREWEALILFKKHLDTTPPDENPLKRVNPIWEVFVADLESILNVEKEEASSFMTRISRTGLYNEITGTYWDYSGGMGITTPKFERFRRLVEQAV</sequence>
<organism evidence="1 2">
    <name type="scientific">Sphingobium phenoxybenzoativorans</name>
    <dbReference type="NCBI Taxonomy" id="1592790"/>
    <lineage>
        <taxon>Bacteria</taxon>
        <taxon>Pseudomonadati</taxon>
        <taxon>Pseudomonadota</taxon>
        <taxon>Alphaproteobacteria</taxon>
        <taxon>Sphingomonadales</taxon>
        <taxon>Sphingomonadaceae</taxon>
        <taxon>Sphingobium</taxon>
    </lineage>
</organism>
<dbReference type="EMBL" id="CP073910">
    <property type="protein sequence ID" value="QUT05961.1"/>
    <property type="molecule type" value="Genomic_DNA"/>
</dbReference>
<dbReference type="AlphaFoldDB" id="A0A975K710"/>
<proteinExistence type="predicted"/>
<accession>A0A975K710</accession>
<evidence type="ECO:0000313" key="2">
    <source>
        <dbReference type="Proteomes" id="UP000681425"/>
    </source>
</evidence>
<gene>
    <name evidence="1" type="ORF">KFK14_00130</name>
</gene>
<dbReference type="Proteomes" id="UP000681425">
    <property type="component" value="Chromosome"/>
</dbReference>
<dbReference type="KEGG" id="spph:KFK14_00130"/>
<evidence type="ECO:0000313" key="1">
    <source>
        <dbReference type="EMBL" id="QUT05961.1"/>
    </source>
</evidence>
<reference evidence="1" key="1">
    <citation type="submission" date="2021-04" db="EMBL/GenBank/DDBJ databases">
        <title>Isolation of p-tert-butylphenol degrading bacteria Sphingobium phenoxybenzoativorans Tas13 from active sludge.</title>
        <authorList>
            <person name="Li Y."/>
        </authorList>
    </citation>
    <scope>NUCLEOTIDE SEQUENCE</scope>
    <source>
        <strain evidence="1">Tas13</strain>
    </source>
</reference>
<name>A0A975K710_9SPHN</name>